<dbReference type="Proteomes" id="UP001164929">
    <property type="component" value="Chromosome 5"/>
</dbReference>
<dbReference type="InterPro" id="IPR001810">
    <property type="entry name" value="F-box_dom"/>
</dbReference>
<evidence type="ECO:0000259" key="1">
    <source>
        <dbReference type="SMART" id="SM00256"/>
    </source>
</evidence>
<feature type="domain" description="F-box" evidence="1">
    <location>
        <begin position="14"/>
        <end position="55"/>
    </location>
</feature>
<dbReference type="InterPro" id="IPR005174">
    <property type="entry name" value="KIB1-4_b-propeller"/>
</dbReference>
<dbReference type="AlphaFoldDB" id="A0AAD6QUJ5"/>
<comment type="caution">
    <text evidence="2">The sequence shown here is derived from an EMBL/GenBank/DDBJ whole genome shotgun (WGS) entry which is preliminary data.</text>
</comment>
<dbReference type="Pfam" id="PF12937">
    <property type="entry name" value="F-box-like"/>
    <property type="match status" value="1"/>
</dbReference>
<dbReference type="InterPro" id="IPR036047">
    <property type="entry name" value="F-box-like_dom_sf"/>
</dbReference>
<dbReference type="Pfam" id="PF03478">
    <property type="entry name" value="Beta-prop_KIB1-4"/>
    <property type="match status" value="2"/>
</dbReference>
<name>A0AAD6QUJ5_9ROSI</name>
<keyword evidence="3" id="KW-1185">Reference proteome</keyword>
<evidence type="ECO:0000313" key="3">
    <source>
        <dbReference type="Proteomes" id="UP001164929"/>
    </source>
</evidence>
<protein>
    <recommendedName>
        <fullName evidence="1">F-box domain-containing protein</fullName>
    </recommendedName>
</protein>
<evidence type="ECO:0000313" key="2">
    <source>
        <dbReference type="EMBL" id="KAJ6996959.1"/>
    </source>
</evidence>
<dbReference type="InterPro" id="IPR051304">
    <property type="entry name" value="SCF_F-box_domain"/>
</dbReference>
<dbReference type="PANTHER" id="PTHR47123">
    <property type="entry name" value="F-BOX PROTEIN SKIP23"/>
    <property type="match status" value="1"/>
</dbReference>
<dbReference type="PANTHER" id="PTHR47123:SF28">
    <property type="entry name" value="F-BOX DOMAIN-CONTAINING PROTEIN"/>
    <property type="match status" value="1"/>
</dbReference>
<dbReference type="SUPFAM" id="SSF81383">
    <property type="entry name" value="F-box domain"/>
    <property type="match status" value="1"/>
</dbReference>
<organism evidence="2 3">
    <name type="scientific">Populus alba x Populus x berolinensis</name>
    <dbReference type="NCBI Taxonomy" id="444605"/>
    <lineage>
        <taxon>Eukaryota</taxon>
        <taxon>Viridiplantae</taxon>
        <taxon>Streptophyta</taxon>
        <taxon>Embryophyta</taxon>
        <taxon>Tracheophyta</taxon>
        <taxon>Spermatophyta</taxon>
        <taxon>Magnoliopsida</taxon>
        <taxon>eudicotyledons</taxon>
        <taxon>Gunneridae</taxon>
        <taxon>Pentapetalae</taxon>
        <taxon>rosids</taxon>
        <taxon>fabids</taxon>
        <taxon>Malpighiales</taxon>
        <taxon>Salicaceae</taxon>
        <taxon>Saliceae</taxon>
        <taxon>Populus</taxon>
    </lineage>
</organism>
<reference evidence="2" key="1">
    <citation type="journal article" date="2023" name="Mol. Ecol. Resour.">
        <title>Chromosome-level genome assembly of a triploid poplar Populus alba 'Berolinensis'.</title>
        <authorList>
            <person name="Chen S."/>
            <person name="Yu Y."/>
            <person name="Wang X."/>
            <person name="Wang S."/>
            <person name="Zhang T."/>
            <person name="Zhou Y."/>
            <person name="He R."/>
            <person name="Meng N."/>
            <person name="Wang Y."/>
            <person name="Liu W."/>
            <person name="Liu Z."/>
            <person name="Liu J."/>
            <person name="Guo Q."/>
            <person name="Huang H."/>
            <person name="Sederoff R.R."/>
            <person name="Wang G."/>
            <person name="Qu G."/>
            <person name="Chen S."/>
        </authorList>
    </citation>
    <scope>NUCLEOTIDE SEQUENCE</scope>
    <source>
        <strain evidence="2">SC-2020</strain>
    </source>
</reference>
<dbReference type="EMBL" id="JAQIZT010000005">
    <property type="protein sequence ID" value="KAJ6996959.1"/>
    <property type="molecule type" value="Genomic_DNA"/>
</dbReference>
<gene>
    <name evidence="2" type="ORF">NC653_013521</name>
</gene>
<accession>A0AAD6QUJ5</accession>
<dbReference type="SMART" id="SM00256">
    <property type="entry name" value="FBOX"/>
    <property type="match status" value="2"/>
</dbReference>
<sequence length="771" mass="87653">MEVDDGINHSWADLPEELLEMIRKRLDSRIDVYRFRAVCTSWRSSISLFYKQSPRVPLKLPKPIRAHAYLSQVTVCRVELVDDSEDSSSSSSMTWLTKVEESTYGDIQLLSPVSNRQLRTDSPGMMPKMLNLLNFRLEWKFIDETNFHYDDIIVYRGQAYVVDRLGTVYWIDSSLNLIQYSPPLYGCGSQKSLVESDGDFYVVDRFFDGERRTWNELHNLSSDVAYPHSFSVSAREFSGREGNCIYFIDPFDASRHGELSGRDARVCDLSSGRISKQIFLAILACCGHLQISIVEIKKDVETKSNPSKDIACRIDVLVLETLQFTACLPALLCGLQPVDDNVMLDVRYYTLNFFQILLSSSYHMHKQKQPLIIIISIKVKPLFSEMTSIQWADLPKELLEMIGKRLDSRMDTLRFRAVCTSWTSSVSLPSSDQEIPPLIPNIPGPISYAPLFFQTTICRMDHVRKDPSSSSSSKSWLVKVGESNYGKLKLFNPLTNQEIKNSPMALNLLEFKFVELSKAFSLKSPRVYSVDGINKAVLFRVSANSSDENEFGILAIFHEVELAYWKNGAESWIILGGDENVQYDDITVCNERVYVVDRCGTVSWISPVLNVTQYYPSLYCFGGQKDLVECCGDLYVVDRYLEGERRRWVGIDGSDDQILPNEGFTPTHAPKAIDFRVYKMDEDWGKWIEVKSLDDKVFVLGMDCSFSVSCKEFNGVKGNCIYYMDGDDYAGSGLGGGSIHVFQLQDRSIHKLAVIPEFSEIFWPQSKVSSV</sequence>
<feature type="domain" description="F-box" evidence="1">
    <location>
        <begin position="394"/>
        <end position="435"/>
    </location>
</feature>
<dbReference type="Gene3D" id="1.20.1280.50">
    <property type="match status" value="2"/>
</dbReference>
<proteinExistence type="predicted"/>